<evidence type="ECO:0000259" key="4">
    <source>
        <dbReference type="Pfam" id="PF13193"/>
    </source>
</evidence>
<keyword evidence="2" id="KW-0436">Ligase</keyword>
<sequence>MPVASPRPTIEIPEVSIYDLLFGSLTAEENQRTAITDSATGAVVSYGELRQQVDLFAGALASRGVGVGDVVALHCPNTHVFAVAFHGILRAGATVTTVGSLGTAEDVAKQVANSGASLVFTVSLLGNAGFEGARKAGLSDDRIIDLVDPATGLQALLKEASPAPEVSFDPATHIAVLPYSSGTTGVPKGVQLSHRNLVSNIVQCGPQLLENGQTRDSVIMCVLPFFHIYGMNVLLNTTLFNRTHMVTMPSFDLPTFLELHQKHQIDFTFVAPPIAVVLANHPLVDEYEIDHLTTVLSGAAALDDKLAEAVQNRLGVKVLQGFGMTEASPVTHISSRGETPLASIGLPVANTECKVVDLRDPDFAEILPPGNEGERSDSGEMWVRGPQVMLGYHNNEEATEITLLRDGWLRTGDIVEYDYEGNVYVIDRAKELIKYKGYQVAPAELEALLITHESIADAAVVGYLRAEDGEEIPRAFVVPQAGEDGAPVAVDTEVLMEWVAERVAPYKKVRLVEIIDEIPKSGTGKILRKNLRDVPVSS</sequence>
<dbReference type="Pfam" id="PF00501">
    <property type="entry name" value="AMP-binding"/>
    <property type="match status" value="1"/>
</dbReference>
<reference evidence="5" key="2">
    <citation type="submission" date="2021-04" db="EMBL/GenBank/DDBJ databases">
        <authorList>
            <person name="Gilroy R."/>
        </authorList>
    </citation>
    <scope>NUCLEOTIDE SEQUENCE</scope>
    <source>
        <strain evidence="5">ChiHjej13B12-4958</strain>
    </source>
</reference>
<feature type="domain" description="AMP-binding enzyme C-terminal" evidence="4">
    <location>
        <begin position="444"/>
        <end position="525"/>
    </location>
</feature>
<dbReference type="EMBL" id="DWVP01000018">
    <property type="protein sequence ID" value="HJC85356.1"/>
    <property type="molecule type" value="Genomic_DNA"/>
</dbReference>
<evidence type="ECO:0000313" key="5">
    <source>
        <dbReference type="EMBL" id="HJC85356.1"/>
    </source>
</evidence>
<dbReference type="Gene3D" id="3.30.300.30">
    <property type="match status" value="1"/>
</dbReference>
<protein>
    <submittedName>
        <fullName evidence="5">AMP-binding protein</fullName>
    </submittedName>
</protein>
<dbReference type="AlphaFoldDB" id="A0A9D2QF76"/>
<comment type="similarity">
    <text evidence="1">Belongs to the ATP-dependent AMP-binding enzyme family.</text>
</comment>
<evidence type="ECO:0000259" key="3">
    <source>
        <dbReference type="Pfam" id="PF00501"/>
    </source>
</evidence>
<dbReference type="Gene3D" id="3.40.50.12780">
    <property type="entry name" value="N-terminal domain of ligase-like"/>
    <property type="match status" value="1"/>
</dbReference>
<accession>A0A9D2QF76</accession>
<organism evidence="5 6">
    <name type="scientific">Candidatus Corynebacterium faecigallinarum</name>
    <dbReference type="NCBI Taxonomy" id="2838528"/>
    <lineage>
        <taxon>Bacteria</taxon>
        <taxon>Bacillati</taxon>
        <taxon>Actinomycetota</taxon>
        <taxon>Actinomycetes</taxon>
        <taxon>Mycobacteriales</taxon>
        <taxon>Corynebacteriaceae</taxon>
        <taxon>Corynebacterium</taxon>
    </lineage>
</organism>
<reference evidence="5" key="1">
    <citation type="journal article" date="2021" name="PeerJ">
        <title>Extensive microbial diversity within the chicken gut microbiome revealed by metagenomics and culture.</title>
        <authorList>
            <person name="Gilroy R."/>
            <person name="Ravi A."/>
            <person name="Getino M."/>
            <person name="Pursley I."/>
            <person name="Horton D.L."/>
            <person name="Alikhan N.F."/>
            <person name="Baker D."/>
            <person name="Gharbi K."/>
            <person name="Hall N."/>
            <person name="Watson M."/>
            <person name="Adriaenssens E.M."/>
            <person name="Foster-Nyarko E."/>
            <person name="Jarju S."/>
            <person name="Secka A."/>
            <person name="Antonio M."/>
            <person name="Oren A."/>
            <person name="Chaudhuri R.R."/>
            <person name="La Ragione R."/>
            <person name="Hildebrand F."/>
            <person name="Pallen M.J."/>
        </authorList>
    </citation>
    <scope>NUCLEOTIDE SEQUENCE</scope>
    <source>
        <strain evidence="5">ChiHjej13B12-4958</strain>
    </source>
</reference>
<dbReference type="InterPro" id="IPR045851">
    <property type="entry name" value="AMP-bd_C_sf"/>
</dbReference>
<dbReference type="InterPro" id="IPR025110">
    <property type="entry name" value="AMP-bd_C"/>
</dbReference>
<proteinExistence type="inferred from homology"/>
<dbReference type="InterPro" id="IPR020845">
    <property type="entry name" value="AMP-binding_CS"/>
</dbReference>
<dbReference type="PANTHER" id="PTHR24096:SF149">
    <property type="entry name" value="AMP-BINDING DOMAIN-CONTAINING PROTEIN-RELATED"/>
    <property type="match status" value="1"/>
</dbReference>
<dbReference type="InterPro" id="IPR000873">
    <property type="entry name" value="AMP-dep_synth/lig_dom"/>
</dbReference>
<dbReference type="Proteomes" id="UP000823858">
    <property type="component" value="Unassembled WGS sequence"/>
</dbReference>
<evidence type="ECO:0000256" key="1">
    <source>
        <dbReference type="ARBA" id="ARBA00006432"/>
    </source>
</evidence>
<gene>
    <name evidence="5" type="ORF">H9751_07420</name>
</gene>
<comment type="caution">
    <text evidence="5">The sequence shown here is derived from an EMBL/GenBank/DDBJ whole genome shotgun (WGS) entry which is preliminary data.</text>
</comment>
<evidence type="ECO:0000256" key="2">
    <source>
        <dbReference type="ARBA" id="ARBA00022598"/>
    </source>
</evidence>
<dbReference type="PROSITE" id="PS00455">
    <property type="entry name" value="AMP_BINDING"/>
    <property type="match status" value="1"/>
</dbReference>
<evidence type="ECO:0000313" key="6">
    <source>
        <dbReference type="Proteomes" id="UP000823858"/>
    </source>
</evidence>
<feature type="domain" description="AMP-dependent synthetase/ligase" evidence="3">
    <location>
        <begin position="29"/>
        <end position="393"/>
    </location>
</feature>
<dbReference type="PANTHER" id="PTHR24096">
    <property type="entry name" value="LONG-CHAIN-FATTY-ACID--COA LIGASE"/>
    <property type="match status" value="1"/>
</dbReference>
<dbReference type="InterPro" id="IPR042099">
    <property type="entry name" value="ANL_N_sf"/>
</dbReference>
<dbReference type="GO" id="GO:0016405">
    <property type="term" value="F:CoA-ligase activity"/>
    <property type="evidence" value="ECO:0007669"/>
    <property type="project" value="TreeGrafter"/>
</dbReference>
<name>A0A9D2QF76_9CORY</name>
<dbReference type="Pfam" id="PF13193">
    <property type="entry name" value="AMP-binding_C"/>
    <property type="match status" value="1"/>
</dbReference>
<dbReference type="SUPFAM" id="SSF56801">
    <property type="entry name" value="Acetyl-CoA synthetase-like"/>
    <property type="match status" value="1"/>
</dbReference>